<protein>
    <submittedName>
        <fullName evidence="1">Uncharacterized protein</fullName>
    </submittedName>
</protein>
<proteinExistence type="predicted"/>
<comment type="caution">
    <text evidence="1">The sequence shown here is derived from an EMBL/GenBank/DDBJ whole genome shotgun (WGS) entry which is preliminary data.</text>
</comment>
<evidence type="ECO:0000313" key="1">
    <source>
        <dbReference type="EMBL" id="MFD0765213.1"/>
    </source>
</evidence>
<sequence>MSGGPNVKAGGQGVGGNAGLAFELAIAGDSVKNRQGGRKLRFDLAFSFGYFSLRLRQRKVTSTGSSIPTTLPNEEVVRQ</sequence>
<evidence type="ECO:0000313" key="2">
    <source>
        <dbReference type="Proteomes" id="UP001597073"/>
    </source>
</evidence>
<organism evidence="1 2">
    <name type="scientific">Mucilaginibacter lutimaris</name>
    <dbReference type="NCBI Taxonomy" id="931629"/>
    <lineage>
        <taxon>Bacteria</taxon>
        <taxon>Pseudomonadati</taxon>
        <taxon>Bacteroidota</taxon>
        <taxon>Sphingobacteriia</taxon>
        <taxon>Sphingobacteriales</taxon>
        <taxon>Sphingobacteriaceae</taxon>
        <taxon>Mucilaginibacter</taxon>
    </lineage>
</organism>
<gene>
    <name evidence="1" type="ORF">ACFQZI_10155</name>
</gene>
<keyword evidence="2" id="KW-1185">Reference proteome</keyword>
<accession>A0ABW2ZGA2</accession>
<reference evidence="2" key="1">
    <citation type="journal article" date="2019" name="Int. J. Syst. Evol. Microbiol.">
        <title>The Global Catalogue of Microorganisms (GCM) 10K type strain sequencing project: providing services to taxonomists for standard genome sequencing and annotation.</title>
        <authorList>
            <consortium name="The Broad Institute Genomics Platform"/>
            <consortium name="The Broad Institute Genome Sequencing Center for Infectious Disease"/>
            <person name="Wu L."/>
            <person name="Ma J."/>
        </authorList>
    </citation>
    <scope>NUCLEOTIDE SEQUENCE [LARGE SCALE GENOMIC DNA]</scope>
    <source>
        <strain evidence="2">CCUG 60742</strain>
    </source>
</reference>
<dbReference type="Proteomes" id="UP001597073">
    <property type="component" value="Unassembled WGS sequence"/>
</dbReference>
<dbReference type="RefSeq" id="WP_377142051.1">
    <property type="nucleotide sequence ID" value="NZ_JBHTIA010000005.1"/>
</dbReference>
<name>A0ABW2ZGA2_9SPHI</name>
<dbReference type="EMBL" id="JBHTIA010000005">
    <property type="protein sequence ID" value="MFD0765213.1"/>
    <property type="molecule type" value="Genomic_DNA"/>
</dbReference>